<proteinExistence type="predicted"/>
<feature type="compositionally biased region" description="Basic and acidic residues" evidence="1">
    <location>
        <begin position="188"/>
        <end position="202"/>
    </location>
</feature>
<feature type="region of interest" description="Disordered" evidence="1">
    <location>
        <begin position="149"/>
        <end position="202"/>
    </location>
</feature>
<dbReference type="InterPro" id="IPR040839">
    <property type="entry name" value="MG4"/>
</dbReference>
<dbReference type="Pfam" id="PF17789">
    <property type="entry name" value="MG4"/>
    <property type="match status" value="1"/>
</dbReference>
<accession>A0ABM1EFD8</accession>
<sequence length="202" mass="22439">MNAKTSVDVQYPDNTPAENVPLRVEAIAMTMSGQRSLVELTGNTDDDGVFSIFIDAPASEAASTMIVKVKSANPDLRADQQAETELEILPYESTSRHYLWLENPQVALKVGQLYSIDMRVGGDVSDADLSRNIRYLIITKRAGLIASGTGYDGERGSSRVPRQSGHGAQLSHHRLLYRRHDRRSHSLQSDRTEQVPARERAY</sequence>
<protein>
    <submittedName>
        <fullName evidence="4">Uncharacterized protein LOC106811716</fullName>
    </submittedName>
</protein>
<gene>
    <name evidence="4" type="primary">LOC106811716</name>
</gene>
<keyword evidence="3" id="KW-1185">Reference proteome</keyword>
<dbReference type="Gene3D" id="2.60.40.1930">
    <property type="match status" value="1"/>
</dbReference>
<dbReference type="Proteomes" id="UP000695022">
    <property type="component" value="Unplaced"/>
</dbReference>
<dbReference type="RefSeq" id="XP_014670909.1">
    <property type="nucleotide sequence ID" value="XM_014815423.1"/>
</dbReference>
<feature type="domain" description="Macroglobulin" evidence="2">
    <location>
        <begin position="6"/>
        <end position="91"/>
    </location>
</feature>
<dbReference type="InterPro" id="IPR013783">
    <property type="entry name" value="Ig-like_fold"/>
</dbReference>
<evidence type="ECO:0000313" key="4">
    <source>
        <dbReference type="RefSeq" id="XP_014670909.1"/>
    </source>
</evidence>
<name>A0ABM1EFD8_PRICU</name>
<reference evidence="4" key="1">
    <citation type="submission" date="2025-08" db="UniProtKB">
        <authorList>
            <consortium name="RefSeq"/>
        </authorList>
    </citation>
    <scope>IDENTIFICATION</scope>
</reference>
<evidence type="ECO:0000256" key="1">
    <source>
        <dbReference type="SAM" id="MobiDB-lite"/>
    </source>
</evidence>
<dbReference type="GeneID" id="106811716"/>
<evidence type="ECO:0000313" key="3">
    <source>
        <dbReference type="Proteomes" id="UP000695022"/>
    </source>
</evidence>
<feature type="compositionally biased region" description="Basic residues" evidence="1">
    <location>
        <begin position="171"/>
        <end position="185"/>
    </location>
</feature>
<dbReference type="Gene3D" id="2.60.40.10">
    <property type="entry name" value="Immunoglobulins"/>
    <property type="match status" value="1"/>
</dbReference>
<evidence type="ECO:0000259" key="2">
    <source>
        <dbReference type="Pfam" id="PF17789"/>
    </source>
</evidence>
<organism evidence="3 4">
    <name type="scientific">Priapulus caudatus</name>
    <name type="common">Priapulid worm</name>
    <dbReference type="NCBI Taxonomy" id="37621"/>
    <lineage>
        <taxon>Eukaryota</taxon>
        <taxon>Metazoa</taxon>
        <taxon>Ecdysozoa</taxon>
        <taxon>Scalidophora</taxon>
        <taxon>Priapulida</taxon>
        <taxon>Priapulimorpha</taxon>
        <taxon>Priapulimorphida</taxon>
        <taxon>Priapulidae</taxon>
        <taxon>Priapulus</taxon>
    </lineage>
</organism>